<feature type="compositionally biased region" description="Polar residues" evidence="1">
    <location>
        <begin position="24"/>
        <end position="36"/>
    </location>
</feature>
<feature type="signal peptide" evidence="2">
    <location>
        <begin position="1"/>
        <end position="24"/>
    </location>
</feature>
<sequence length="77" mass="8636">MSRQKLLLCLLLVLISFPRHETRSSPGSVPFSNKAKNGQAMMESAKQVLEDSVKRQLGTNLMKPQRRCPGGPDPRHH</sequence>
<dbReference type="AlphaFoldDB" id="A0AA87ZUH4"/>
<evidence type="ECO:0000313" key="4">
    <source>
        <dbReference type="Proteomes" id="UP001187192"/>
    </source>
</evidence>
<keyword evidence="2" id="KW-0732">Signal</keyword>
<dbReference type="Proteomes" id="UP001187192">
    <property type="component" value="Unassembled WGS sequence"/>
</dbReference>
<comment type="caution">
    <text evidence="3">The sequence shown here is derived from an EMBL/GenBank/DDBJ whole genome shotgun (WGS) entry which is preliminary data.</text>
</comment>
<organism evidence="3 4">
    <name type="scientific">Ficus carica</name>
    <name type="common">Common fig</name>
    <dbReference type="NCBI Taxonomy" id="3494"/>
    <lineage>
        <taxon>Eukaryota</taxon>
        <taxon>Viridiplantae</taxon>
        <taxon>Streptophyta</taxon>
        <taxon>Embryophyta</taxon>
        <taxon>Tracheophyta</taxon>
        <taxon>Spermatophyta</taxon>
        <taxon>Magnoliopsida</taxon>
        <taxon>eudicotyledons</taxon>
        <taxon>Gunneridae</taxon>
        <taxon>Pentapetalae</taxon>
        <taxon>rosids</taxon>
        <taxon>fabids</taxon>
        <taxon>Rosales</taxon>
        <taxon>Moraceae</taxon>
        <taxon>Ficeae</taxon>
        <taxon>Ficus</taxon>
    </lineage>
</organism>
<accession>A0AA87ZUH4</accession>
<evidence type="ECO:0000313" key="3">
    <source>
        <dbReference type="EMBL" id="GMN39755.1"/>
    </source>
</evidence>
<proteinExistence type="predicted"/>
<evidence type="ECO:0000256" key="2">
    <source>
        <dbReference type="SAM" id="SignalP"/>
    </source>
</evidence>
<reference evidence="3" key="1">
    <citation type="submission" date="2023-07" db="EMBL/GenBank/DDBJ databases">
        <title>draft genome sequence of fig (Ficus carica).</title>
        <authorList>
            <person name="Takahashi T."/>
            <person name="Nishimura K."/>
        </authorList>
    </citation>
    <scope>NUCLEOTIDE SEQUENCE</scope>
</reference>
<feature type="chain" id="PRO_5041738537" evidence="2">
    <location>
        <begin position="25"/>
        <end position="77"/>
    </location>
</feature>
<name>A0AA87ZUH4_FICCA</name>
<feature type="region of interest" description="Disordered" evidence="1">
    <location>
        <begin position="21"/>
        <end position="77"/>
    </location>
</feature>
<dbReference type="Gramene" id="FCD_00021348-RA">
    <property type="protein sequence ID" value="FCD_00021348-RA:cds"/>
    <property type="gene ID" value="FCD_00021348"/>
</dbReference>
<evidence type="ECO:0000256" key="1">
    <source>
        <dbReference type="SAM" id="MobiDB-lite"/>
    </source>
</evidence>
<protein>
    <submittedName>
        <fullName evidence="3">Uncharacterized protein</fullName>
    </submittedName>
</protein>
<dbReference type="GO" id="GO:0033612">
    <property type="term" value="F:receptor serine/threonine kinase binding"/>
    <property type="evidence" value="ECO:0007669"/>
    <property type="project" value="EnsemblPlants"/>
</dbReference>
<dbReference type="EMBL" id="BTGU01000010">
    <property type="protein sequence ID" value="GMN39755.1"/>
    <property type="molecule type" value="Genomic_DNA"/>
</dbReference>
<gene>
    <name evidence="3" type="ORF">TIFTF001_008987</name>
</gene>
<keyword evidence="4" id="KW-1185">Reference proteome</keyword>